<dbReference type="Proteomes" id="UP001166286">
    <property type="component" value="Unassembled WGS sequence"/>
</dbReference>
<comment type="catalytic activity">
    <reaction evidence="9">
        <text>N-terminal L-prolyl-L-prolyl-L-lysyl-[protein] + 2 S-adenosyl-L-methionine = N-terminal N,N-dimethyl-L-prolyl-L-prolyl-L-lysyl-[protein] + 2 S-adenosyl-L-homocysteine + 2 H(+)</text>
        <dbReference type="Rhea" id="RHEA:54736"/>
        <dbReference type="Rhea" id="RHEA-COMP:13787"/>
        <dbReference type="Rhea" id="RHEA-COMP:13974"/>
        <dbReference type="ChEBI" id="CHEBI:15378"/>
        <dbReference type="ChEBI" id="CHEBI:57856"/>
        <dbReference type="ChEBI" id="CHEBI:59789"/>
        <dbReference type="ChEBI" id="CHEBI:138059"/>
        <dbReference type="ChEBI" id="CHEBI:138318"/>
        <dbReference type="EC" id="2.1.1.244"/>
    </reaction>
</comment>
<dbReference type="CDD" id="cd02440">
    <property type="entry name" value="AdoMet_MTases"/>
    <property type="match status" value="1"/>
</dbReference>
<keyword evidence="14" id="KW-1185">Reference proteome</keyword>
<evidence type="ECO:0000313" key="14">
    <source>
        <dbReference type="Proteomes" id="UP001166286"/>
    </source>
</evidence>
<evidence type="ECO:0000256" key="10">
    <source>
        <dbReference type="ARBA" id="ARBA00048167"/>
    </source>
</evidence>
<dbReference type="FunFam" id="3.40.50.150:FF:000025">
    <property type="entry name" value="N-terminal Xaa-Pro-Lys N-methyltransferase 1"/>
    <property type="match status" value="1"/>
</dbReference>
<keyword evidence="4 12" id="KW-0949">S-adenosyl-L-methionine</keyword>
<feature type="binding site" evidence="12">
    <location>
        <position position="135"/>
    </location>
    <ligand>
        <name>S-adenosyl-L-methionine</name>
        <dbReference type="ChEBI" id="CHEBI:59789"/>
    </ligand>
</feature>
<accession>A0AA39RA84</accession>
<evidence type="ECO:0000256" key="7">
    <source>
        <dbReference type="ARBA" id="ARBA00043129"/>
    </source>
</evidence>
<protein>
    <recommendedName>
        <fullName evidence="6">Alpha N-terminal protein methyltransferase 1</fullName>
        <ecNumber evidence="5">2.1.1.244</ecNumber>
    </recommendedName>
    <alternativeName>
        <fullName evidence="11">Translation associated element 1</fullName>
    </alternativeName>
    <alternativeName>
        <fullName evidence="7">X-Pro-Lys N-terminal protein methyltransferase 1</fullName>
    </alternativeName>
</protein>
<dbReference type="EC" id="2.1.1.244" evidence="5"/>
<comment type="catalytic activity">
    <reaction evidence="10">
        <text>N-terminal L-alanyl-L-prolyl-L-lysyl-[protein] + 3 S-adenosyl-L-methionine = N-terminal N,N,N-trimethyl-L-alanyl-L-prolyl-L-lysyl-[protein] + 3 S-adenosyl-L-homocysteine + 3 H(+)</text>
        <dbReference type="Rhea" id="RHEA:54712"/>
        <dbReference type="Rhea" id="RHEA-COMP:13785"/>
        <dbReference type="Rhea" id="RHEA-COMP:13971"/>
        <dbReference type="ChEBI" id="CHEBI:15378"/>
        <dbReference type="ChEBI" id="CHEBI:57856"/>
        <dbReference type="ChEBI" id="CHEBI:59789"/>
        <dbReference type="ChEBI" id="CHEBI:138057"/>
        <dbReference type="ChEBI" id="CHEBI:138315"/>
        <dbReference type="EC" id="2.1.1.244"/>
    </reaction>
</comment>
<dbReference type="Gene3D" id="3.40.50.150">
    <property type="entry name" value="Vaccinia Virus protein VP39"/>
    <property type="match status" value="1"/>
</dbReference>
<evidence type="ECO:0000256" key="4">
    <source>
        <dbReference type="ARBA" id="ARBA00022691"/>
    </source>
</evidence>
<keyword evidence="2" id="KW-0489">Methyltransferase</keyword>
<gene>
    <name evidence="13" type="ORF">JMJ35_001252</name>
</gene>
<evidence type="ECO:0000256" key="8">
    <source>
        <dbReference type="ARBA" id="ARBA00047306"/>
    </source>
</evidence>
<comment type="catalytic activity">
    <reaction evidence="8">
        <text>N-terminal L-seryl-L-prolyl-L-lysyl-[protein] + 3 S-adenosyl-L-methionine = N-terminal N,N,N-trimethyl-L-seryl-L-prolyl-L-lysyl-[protein] + 3 S-adenosyl-L-homocysteine + 3 H(+)</text>
        <dbReference type="Rhea" id="RHEA:54724"/>
        <dbReference type="Rhea" id="RHEA-COMP:13789"/>
        <dbReference type="Rhea" id="RHEA-COMP:13973"/>
        <dbReference type="ChEBI" id="CHEBI:15378"/>
        <dbReference type="ChEBI" id="CHEBI:57856"/>
        <dbReference type="ChEBI" id="CHEBI:59789"/>
        <dbReference type="ChEBI" id="CHEBI:138061"/>
        <dbReference type="ChEBI" id="CHEBI:138317"/>
        <dbReference type="EC" id="2.1.1.244"/>
    </reaction>
</comment>
<organism evidence="13 14">
    <name type="scientific">Cladonia borealis</name>
    <dbReference type="NCBI Taxonomy" id="184061"/>
    <lineage>
        <taxon>Eukaryota</taxon>
        <taxon>Fungi</taxon>
        <taxon>Dikarya</taxon>
        <taxon>Ascomycota</taxon>
        <taxon>Pezizomycotina</taxon>
        <taxon>Lecanoromycetes</taxon>
        <taxon>OSLEUM clade</taxon>
        <taxon>Lecanoromycetidae</taxon>
        <taxon>Lecanorales</taxon>
        <taxon>Lecanorineae</taxon>
        <taxon>Cladoniaceae</taxon>
        <taxon>Cladonia</taxon>
    </lineage>
</organism>
<dbReference type="PANTHER" id="PTHR12753:SF0">
    <property type="entry name" value="ALPHA N-TERMINAL PROTEIN METHYLTRANSFERASE 1"/>
    <property type="match status" value="1"/>
</dbReference>
<dbReference type="InterPro" id="IPR008576">
    <property type="entry name" value="MeTrfase_NTM1"/>
</dbReference>
<evidence type="ECO:0000256" key="3">
    <source>
        <dbReference type="ARBA" id="ARBA00022679"/>
    </source>
</evidence>
<dbReference type="PIRSF" id="PIRSF016958">
    <property type="entry name" value="DUF858_MeTrfase_lik"/>
    <property type="match status" value="1"/>
</dbReference>
<evidence type="ECO:0000256" key="9">
    <source>
        <dbReference type="ARBA" id="ARBA00047885"/>
    </source>
</evidence>
<feature type="binding site" evidence="12">
    <location>
        <position position="69"/>
    </location>
    <ligand>
        <name>S-adenosyl-L-methionine</name>
        <dbReference type="ChEBI" id="CHEBI:59789"/>
    </ligand>
</feature>
<dbReference type="AlphaFoldDB" id="A0AA39RA84"/>
<evidence type="ECO:0000313" key="13">
    <source>
        <dbReference type="EMBL" id="KAK0516649.1"/>
    </source>
</evidence>
<comment type="similarity">
    <text evidence="1">Belongs to the methyltransferase superfamily. NTM1 family.</text>
</comment>
<dbReference type="SUPFAM" id="SSF53335">
    <property type="entry name" value="S-adenosyl-L-methionine-dependent methyltransferases"/>
    <property type="match status" value="1"/>
</dbReference>
<keyword evidence="3" id="KW-0808">Transferase</keyword>
<evidence type="ECO:0000256" key="2">
    <source>
        <dbReference type="ARBA" id="ARBA00022603"/>
    </source>
</evidence>
<dbReference type="GO" id="GO:0032259">
    <property type="term" value="P:methylation"/>
    <property type="evidence" value="ECO:0007669"/>
    <property type="project" value="UniProtKB-KW"/>
</dbReference>
<evidence type="ECO:0000256" key="1">
    <source>
        <dbReference type="ARBA" id="ARBA00009059"/>
    </source>
</evidence>
<feature type="binding site" evidence="12">
    <location>
        <position position="74"/>
    </location>
    <ligand>
        <name>S-adenosyl-L-methionine</name>
        <dbReference type="ChEBI" id="CHEBI:59789"/>
    </ligand>
</feature>
<sequence>MSAAPDTNISPTAFLNYWKSIPSTVDGMLGGYPQISRADLKGSSNFLTKIQRLFPSSSPSPLQRGVDCGAGIGRVTSGFLSTVCETVDIVEPVEKFANEARDAKVTGPGAIGNVYVSCLQDWTPEERQYDLIWIQWCLGHLKDKEVVAFLMRCKKAVSMDGWIVIKENMSTDREGGDVFDEMDSSVTRTDEKFQKLFKEADVRCLKTDLQRGFPKELYPVRFYALKP</sequence>
<evidence type="ECO:0000256" key="6">
    <source>
        <dbReference type="ARBA" id="ARBA00039449"/>
    </source>
</evidence>
<dbReference type="EMBL" id="JAFEKC020000002">
    <property type="protein sequence ID" value="KAK0516649.1"/>
    <property type="molecule type" value="Genomic_DNA"/>
</dbReference>
<dbReference type="GO" id="GO:0071885">
    <property type="term" value="F:N-terminal protein N-methyltransferase activity"/>
    <property type="evidence" value="ECO:0007669"/>
    <property type="project" value="UniProtKB-EC"/>
</dbReference>
<evidence type="ECO:0000256" key="5">
    <source>
        <dbReference type="ARBA" id="ARBA00039112"/>
    </source>
</evidence>
<name>A0AA39RA84_9LECA</name>
<evidence type="ECO:0000256" key="12">
    <source>
        <dbReference type="PIRSR" id="PIRSR016958-1"/>
    </source>
</evidence>
<dbReference type="GO" id="GO:0005737">
    <property type="term" value="C:cytoplasm"/>
    <property type="evidence" value="ECO:0007669"/>
    <property type="project" value="TreeGrafter"/>
</dbReference>
<dbReference type="PANTHER" id="PTHR12753">
    <property type="entry name" value="AD-003 - RELATED"/>
    <property type="match status" value="1"/>
</dbReference>
<dbReference type="Pfam" id="PF05891">
    <property type="entry name" value="Methyltransf_PK"/>
    <property type="match status" value="1"/>
</dbReference>
<reference evidence="13" key="1">
    <citation type="submission" date="2023-03" db="EMBL/GenBank/DDBJ databases">
        <title>Complete genome of Cladonia borealis.</title>
        <authorList>
            <person name="Park H."/>
        </authorList>
    </citation>
    <scope>NUCLEOTIDE SEQUENCE</scope>
    <source>
        <strain evidence="13">ANT050790</strain>
    </source>
</reference>
<dbReference type="InterPro" id="IPR029063">
    <property type="entry name" value="SAM-dependent_MTases_sf"/>
</dbReference>
<proteinExistence type="inferred from homology"/>
<evidence type="ECO:0000256" key="11">
    <source>
        <dbReference type="ARBA" id="ARBA00082558"/>
    </source>
</evidence>
<feature type="binding site" evidence="12">
    <location>
        <begin position="119"/>
        <end position="120"/>
    </location>
    <ligand>
        <name>S-adenosyl-L-methionine</name>
        <dbReference type="ChEBI" id="CHEBI:59789"/>
    </ligand>
</feature>
<comment type="caution">
    <text evidence="13">The sequence shown here is derived from an EMBL/GenBank/DDBJ whole genome shotgun (WGS) entry which is preliminary data.</text>
</comment>